<dbReference type="RefSeq" id="WP_011828820.1">
    <property type="nucleotide sequence ID" value="NC_008825.1"/>
</dbReference>
<feature type="domain" description="Thioredoxin" evidence="5">
    <location>
        <begin position="32"/>
        <end position="173"/>
    </location>
</feature>
<gene>
    <name evidence="6" type="ordered locus">Mpe_A1221</name>
</gene>
<dbReference type="PROSITE" id="PS51352">
    <property type="entry name" value="THIOREDOXIN_2"/>
    <property type="match status" value="1"/>
</dbReference>
<keyword evidence="7" id="KW-1185">Reference proteome</keyword>
<dbReference type="InterPro" id="IPR013766">
    <property type="entry name" value="Thioredoxin_domain"/>
</dbReference>
<dbReference type="SUPFAM" id="SSF52833">
    <property type="entry name" value="Thioredoxin-like"/>
    <property type="match status" value="1"/>
</dbReference>
<dbReference type="GO" id="GO:0017004">
    <property type="term" value="P:cytochrome complex assembly"/>
    <property type="evidence" value="ECO:0007669"/>
    <property type="project" value="UniProtKB-KW"/>
</dbReference>
<dbReference type="Proteomes" id="UP000000366">
    <property type="component" value="Chromosome"/>
</dbReference>
<dbReference type="PANTHER" id="PTHR42852">
    <property type="entry name" value="THIOL:DISULFIDE INTERCHANGE PROTEIN DSBE"/>
    <property type="match status" value="1"/>
</dbReference>
<comment type="subcellular location">
    <subcellularLocation>
        <location evidence="1">Cell envelope</location>
    </subcellularLocation>
</comment>
<name>A2SF44_METPP</name>
<dbReference type="GO" id="GO:0030313">
    <property type="term" value="C:cell envelope"/>
    <property type="evidence" value="ECO:0007669"/>
    <property type="project" value="UniProtKB-SubCell"/>
</dbReference>
<dbReference type="Gene3D" id="3.40.30.10">
    <property type="entry name" value="Glutaredoxin"/>
    <property type="match status" value="1"/>
</dbReference>
<dbReference type="AlphaFoldDB" id="A2SF44"/>
<keyword evidence="4" id="KW-1133">Transmembrane helix</keyword>
<evidence type="ECO:0000256" key="3">
    <source>
        <dbReference type="ARBA" id="ARBA00023284"/>
    </source>
</evidence>
<keyword evidence="4" id="KW-0812">Transmembrane</keyword>
<dbReference type="Pfam" id="PF08534">
    <property type="entry name" value="Redoxin"/>
    <property type="match status" value="1"/>
</dbReference>
<protein>
    <submittedName>
        <fullName evidence="6">Peroxiredoxin-like protein</fullName>
    </submittedName>
</protein>
<dbReference type="PROSITE" id="PS51318">
    <property type="entry name" value="TAT"/>
    <property type="match status" value="1"/>
</dbReference>
<reference evidence="6 7" key="1">
    <citation type="journal article" date="2007" name="J. Bacteriol.">
        <title>Whole-genome analysis of the methyl tert-butyl ether-degrading beta-proteobacterium Methylibium petroleiphilum PM1.</title>
        <authorList>
            <person name="Kane S.R."/>
            <person name="Chakicherla A.Y."/>
            <person name="Chain P.S.G."/>
            <person name="Schmidt R."/>
            <person name="Shin M.W."/>
            <person name="Legler T.C."/>
            <person name="Scow K.M."/>
            <person name="Larimer F.W."/>
            <person name="Lucas S.M."/>
            <person name="Richardson P.M."/>
            <person name="Hristova K.R."/>
        </authorList>
    </citation>
    <scope>NUCLEOTIDE SEQUENCE [LARGE SCALE GENOMIC DNA]</scope>
    <source>
        <strain evidence="7">ATCC BAA-1232 / LMG 22953 / PM1</strain>
    </source>
</reference>
<dbReference type="InterPro" id="IPR017937">
    <property type="entry name" value="Thioredoxin_CS"/>
</dbReference>
<dbReference type="PROSITE" id="PS00194">
    <property type="entry name" value="THIOREDOXIN_1"/>
    <property type="match status" value="1"/>
</dbReference>
<feature type="transmembrane region" description="Helical" evidence="4">
    <location>
        <begin position="12"/>
        <end position="33"/>
    </location>
</feature>
<dbReference type="InterPro" id="IPR013740">
    <property type="entry name" value="Redoxin"/>
</dbReference>
<organism evidence="6 7">
    <name type="scientific">Methylibium petroleiphilum (strain ATCC BAA-1232 / LMG 22953 / PM1)</name>
    <dbReference type="NCBI Taxonomy" id="420662"/>
    <lineage>
        <taxon>Bacteria</taxon>
        <taxon>Pseudomonadati</taxon>
        <taxon>Pseudomonadota</taxon>
        <taxon>Betaproteobacteria</taxon>
        <taxon>Burkholderiales</taxon>
        <taxon>Sphaerotilaceae</taxon>
        <taxon>Methylibium</taxon>
    </lineage>
</organism>
<dbReference type="KEGG" id="mpt:Mpe_A1221"/>
<evidence type="ECO:0000313" key="6">
    <source>
        <dbReference type="EMBL" id="ABM94183.1"/>
    </source>
</evidence>
<evidence type="ECO:0000256" key="1">
    <source>
        <dbReference type="ARBA" id="ARBA00004196"/>
    </source>
</evidence>
<dbReference type="InterPro" id="IPR006311">
    <property type="entry name" value="TAT_signal"/>
</dbReference>
<evidence type="ECO:0000256" key="4">
    <source>
        <dbReference type="SAM" id="Phobius"/>
    </source>
</evidence>
<dbReference type="GO" id="GO:0015036">
    <property type="term" value="F:disulfide oxidoreductase activity"/>
    <property type="evidence" value="ECO:0007669"/>
    <property type="project" value="UniProtKB-ARBA"/>
</dbReference>
<dbReference type="STRING" id="420662.Mpe_A1221"/>
<keyword evidence="3" id="KW-0676">Redox-active center</keyword>
<accession>A2SF44</accession>
<dbReference type="InterPro" id="IPR036249">
    <property type="entry name" value="Thioredoxin-like_sf"/>
</dbReference>
<evidence type="ECO:0000256" key="2">
    <source>
        <dbReference type="ARBA" id="ARBA00022748"/>
    </source>
</evidence>
<evidence type="ECO:0000313" key="7">
    <source>
        <dbReference type="Proteomes" id="UP000000366"/>
    </source>
</evidence>
<keyword evidence="2" id="KW-0201">Cytochrome c-type biogenesis</keyword>
<evidence type="ECO:0000259" key="5">
    <source>
        <dbReference type="PROSITE" id="PS51352"/>
    </source>
</evidence>
<dbReference type="EMBL" id="CP000555">
    <property type="protein sequence ID" value="ABM94183.1"/>
    <property type="molecule type" value="Genomic_DNA"/>
</dbReference>
<keyword evidence="4" id="KW-0472">Membrane</keyword>
<dbReference type="CDD" id="cd02966">
    <property type="entry name" value="TlpA_like_family"/>
    <property type="match status" value="1"/>
</dbReference>
<dbReference type="PANTHER" id="PTHR42852:SF13">
    <property type="entry name" value="PROTEIN DIPZ"/>
    <property type="match status" value="1"/>
</dbReference>
<dbReference type="eggNOG" id="COG0526">
    <property type="taxonomic scope" value="Bacteria"/>
</dbReference>
<dbReference type="HOGENOM" id="CLU_042529_11_2_4"/>
<dbReference type="InterPro" id="IPR050553">
    <property type="entry name" value="Thioredoxin_ResA/DsbE_sf"/>
</dbReference>
<proteinExistence type="predicted"/>
<sequence>MTLILQVPRRQALRLCAGAALGAYAGLCVPAIAPSTTAPDFTLRSMDGPNLRLQEQRGRVVMVNFWATWCGPCRQEMPHLNRLYEKYRASGFVLIGVNVDDDVRKAADVAAKLGVSFPVLLDTDKKVSRQYDLSTMPSTILIDRDGRVKYVHLGYKTGYEDTYDKQVRELLKQ</sequence>